<dbReference type="GO" id="GO:0008324">
    <property type="term" value="F:monoatomic cation transmembrane transporter activity"/>
    <property type="evidence" value="ECO:0007669"/>
    <property type="project" value="InterPro"/>
</dbReference>
<reference evidence="10 11" key="1">
    <citation type="submission" date="2016-07" db="EMBL/GenBank/DDBJ databases">
        <title>Pervasive Adenine N6-methylation of Active Genes in Fungi.</title>
        <authorList>
            <consortium name="DOE Joint Genome Institute"/>
            <person name="Mondo S.J."/>
            <person name="Dannebaum R.O."/>
            <person name="Kuo R.C."/>
            <person name="Labutti K."/>
            <person name="Haridas S."/>
            <person name="Kuo A."/>
            <person name="Salamov A."/>
            <person name="Ahrendt S.R."/>
            <person name="Lipzen A."/>
            <person name="Sullivan W."/>
            <person name="Andreopoulos W.B."/>
            <person name="Clum A."/>
            <person name="Lindquist E."/>
            <person name="Daum C."/>
            <person name="Ramamoorthy G.K."/>
            <person name="Gryganskyi A."/>
            <person name="Culley D."/>
            <person name="Magnuson J.K."/>
            <person name="James T.Y."/>
            <person name="O'Malley M.A."/>
            <person name="Stajich J.E."/>
            <person name="Spatafora J.W."/>
            <person name="Visel A."/>
            <person name="Grigoriev I.V."/>
        </authorList>
    </citation>
    <scope>NUCLEOTIDE SEQUENCE [LARGE SCALE GENOMIC DNA]</scope>
    <source>
        <strain evidence="10 11">JEL800</strain>
    </source>
</reference>
<dbReference type="Pfam" id="PF16916">
    <property type="entry name" value="ZT_dimer"/>
    <property type="match status" value="1"/>
</dbReference>
<dbReference type="GO" id="GO:0016020">
    <property type="term" value="C:membrane"/>
    <property type="evidence" value="ECO:0007669"/>
    <property type="project" value="InterPro"/>
</dbReference>
<dbReference type="Gene3D" id="3.30.70.1350">
    <property type="entry name" value="Cation efflux protein, cytoplasmic domain"/>
    <property type="match status" value="1"/>
</dbReference>
<dbReference type="NCBIfam" id="TIGR01297">
    <property type="entry name" value="CDF"/>
    <property type="match status" value="1"/>
</dbReference>
<dbReference type="GO" id="GO:0098771">
    <property type="term" value="P:inorganic ion homeostasis"/>
    <property type="evidence" value="ECO:0007669"/>
    <property type="project" value="UniProtKB-ARBA"/>
</dbReference>
<keyword evidence="11" id="KW-1185">Reference proteome</keyword>
<dbReference type="GO" id="GO:0030003">
    <property type="term" value="P:intracellular monoatomic cation homeostasis"/>
    <property type="evidence" value="ECO:0007669"/>
    <property type="project" value="UniProtKB-ARBA"/>
</dbReference>
<dbReference type="InterPro" id="IPR027469">
    <property type="entry name" value="Cation_efflux_TMD_sf"/>
</dbReference>
<keyword evidence="4 7" id="KW-1133">Transmembrane helix</keyword>
<dbReference type="InterPro" id="IPR036837">
    <property type="entry name" value="Cation_efflux_CTD_sf"/>
</dbReference>
<dbReference type="Gene3D" id="1.20.1510.10">
    <property type="entry name" value="Cation efflux protein transmembrane domain"/>
    <property type="match status" value="1"/>
</dbReference>
<evidence type="ECO:0000256" key="2">
    <source>
        <dbReference type="ARBA" id="ARBA00022448"/>
    </source>
</evidence>
<dbReference type="InterPro" id="IPR002524">
    <property type="entry name" value="Cation_efflux"/>
</dbReference>
<dbReference type="SUPFAM" id="SSF160240">
    <property type="entry name" value="Cation efflux protein cytoplasmic domain-like"/>
    <property type="match status" value="1"/>
</dbReference>
<feature type="transmembrane region" description="Helical" evidence="7">
    <location>
        <begin position="273"/>
        <end position="293"/>
    </location>
</feature>
<dbReference type="SUPFAM" id="SSF161111">
    <property type="entry name" value="Cation efflux protein transmembrane domain-like"/>
    <property type="match status" value="1"/>
</dbReference>
<dbReference type="Proteomes" id="UP000193642">
    <property type="component" value="Unassembled WGS sequence"/>
</dbReference>
<dbReference type="GO" id="GO:0012505">
    <property type="term" value="C:endomembrane system"/>
    <property type="evidence" value="ECO:0007669"/>
    <property type="project" value="UniProtKB-SubCell"/>
</dbReference>
<evidence type="ECO:0000259" key="8">
    <source>
        <dbReference type="Pfam" id="PF01545"/>
    </source>
</evidence>
<dbReference type="InterPro" id="IPR058533">
    <property type="entry name" value="Cation_efflux_TM"/>
</dbReference>
<comment type="subcellular location">
    <subcellularLocation>
        <location evidence="1">Endomembrane system</location>
        <topology evidence="1">Multi-pass membrane protein</topology>
    </subcellularLocation>
</comment>
<dbReference type="AlphaFoldDB" id="A0A1Y2CRD1"/>
<evidence type="ECO:0000256" key="6">
    <source>
        <dbReference type="ARBA" id="ARBA00023136"/>
    </source>
</evidence>
<feature type="domain" description="Cation efflux protein transmembrane" evidence="8">
    <location>
        <begin position="133"/>
        <end position="318"/>
    </location>
</feature>
<dbReference type="FunFam" id="1.20.1510.10:FF:000005">
    <property type="entry name" value="Putative Cation diffusion facilitator 1"/>
    <property type="match status" value="1"/>
</dbReference>
<feature type="transmembrane region" description="Helical" evidence="7">
    <location>
        <begin position="197"/>
        <end position="216"/>
    </location>
</feature>
<evidence type="ECO:0000313" key="10">
    <source>
        <dbReference type="EMBL" id="ORY49589.1"/>
    </source>
</evidence>
<evidence type="ECO:0000313" key="11">
    <source>
        <dbReference type="Proteomes" id="UP000193642"/>
    </source>
</evidence>
<dbReference type="PANTHER" id="PTHR43840">
    <property type="entry name" value="MITOCHONDRIAL METAL TRANSPORTER 1-RELATED"/>
    <property type="match status" value="1"/>
</dbReference>
<comment type="caution">
    <text evidence="10">The sequence shown here is derived from an EMBL/GenBank/DDBJ whole genome shotgun (WGS) entry which is preliminary data.</text>
</comment>
<organism evidence="10 11">
    <name type="scientific">Rhizoclosmatium globosum</name>
    <dbReference type="NCBI Taxonomy" id="329046"/>
    <lineage>
        <taxon>Eukaryota</taxon>
        <taxon>Fungi</taxon>
        <taxon>Fungi incertae sedis</taxon>
        <taxon>Chytridiomycota</taxon>
        <taxon>Chytridiomycota incertae sedis</taxon>
        <taxon>Chytridiomycetes</taxon>
        <taxon>Chytridiales</taxon>
        <taxon>Chytriomycetaceae</taxon>
        <taxon>Rhizoclosmatium</taxon>
    </lineage>
</organism>
<dbReference type="OrthoDB" id="78296at2759"/>
<accession>A0A1Y2CRD1</accession>
<dbReference type="STRING" id="329046.A0A1Y2CRD1"/>
<feature type="transmembrane region" description="Helical" evidence="7">
    <location>
        <begin position="153"/>
        <end position="176"/>
    </location>
</feature>
<evidence type="ECO:0000256" key="4">
    <source>
        <dbReference type="ARBA" id="ARBA00022989"/>
    </source>
</evidence>
<feature type="transmembrane region" description="Helical" evidence="7">
    <location>
        <begin position="231"/>
        <end position="252"/>
    </location>
</feature>
<keyword evidence="5" id="KW-0406">Ion transport</keyword>
<evidence type="ECO:0000256" key="7">
    <source>
        <dbReference type="SAM" id="Phobius"/>
    </source>
</evidence>
<feature type="transmembrane region" description="Helical" evidence="7">
    <location>
        <begin position="128"/>
        <end position="147"/>
    </location>
</feature>
<protein>
    <submittedName>
        <fullName evidence="10">Cation diffusion facilitator 1</fullName>
    </submittedName>
</protein>
<evidence type="ECO:0000256" key="3">
    <source>
        <dbReference type="ARBA" id="ARBA00022692"/>
    </source>
</evidence>
<keyword evidence="3 7" id="KW-0812">Transmembrane</keyword>
<evidence type="ECO:0000259" key="9">
    <source>
        <dbReference type="Pfam" id="PF16916"/>
    </source>
</evidence>
<evidence type="ECO:0000256" key="5">
    <source>
        <dbReference type="ARBA" id="ARBA00023065"/>
    </source>
</evidence>
<dbReference type="InterPro" id="IPR050291">
    <property type="entry name" value="CDF_Transporter"/>
</dbReference>
<feature type="domain" description="Cation efflux protein cytoplasmic" evidence="9">
    <location>
        <begin position="336"/>
        <end position="401"/>
    </location>
</feature>
<proteinExistence type="predicted"/>
<dbReference type="FunFam" id="3.30.70.1350:FF:000001">
    <property type="entry name" value="Metal tolerance protein 11"/>
    <property type="match status" value="1"/>
</dbReference>
<sequence>MDPNQSQPWKTVDGYHQTASTAATPKASFDDAIHINMHNPNAPISMSRRSRSSMTVVATDALITAVKTDDEIAQIKADIRRRNGRRKANAVAAFYEAQNEQIEEMLKPVGSAEEAEAAEDEKLVKVKIAIYGSLAANVVLFGLQLYASVSSGSLSLFATMADAFMDLASNLVLVFANITAAKKNRQRFPTGKRRFETAGIVVFSCIMGALSVELIIEGAKAIAGGEHTTDLNVMNLSCIGVAIAVKAGLYFYCVALSKYPSARILAQDHRNDIILNGTGIALSVVGQKFLWWMDPAGGILIATWILINWSQTAMEHVQKFIGESASQIFLNRVTYLAMTHHQEILQVDTVRAYSSGAGYFVEVDVVMDPSTPLMKSHDVAEALQIKIENLEDVERAFVHVDYETSHRPEHPY</sequence>
<keyword evidence="6 7" id="KW-0472">Membrane</keyword>
<name>A0A1Y2CRD1_9FUNG</name>
<keyword evidence="2" id="KW-0813">Transport</keyword>
<gene>
    <name evidence="10" type="ORF">BCR33DRAFT_713909</name>
</gene>
<dbReference type="Pfam" id="PF01545">
    <property type="entry name" value="Cation_efflux"/>
    <property type="match status" value="1"/>
</dbReference>
<dbReference type="PANTHER" id="PTHR43840:SF13">
    <property type="entry name" value="CATION EFFLUX PROTEIN CYTOPLASMIC DOMAIN-CONTAINING PROTEIN"/>
    <property type="match status" value="1"/>
</dbReference>
<dbReference type="EMBL" id="MCGO01000009">
    <property type="protein sequence ID" value="ORY49589.1"/>
    <property type="molecule type" value="Genomic_DNA"/>
</dbReference>
<evidence type="ECO:0000256" key="1">
    <source>
        <dbReference type="ARBA" id="ARBA00004127"/>
    </source>
</evidence>
<dbReference type="InterPro" id="IPR027470">
    <property type="entry name" value="Cation_efflux_CTD"/>
</dbReference>